<keyword evidence="1" id="KW-0812">Transmembrane</keyword>
<evidence type="ECO:0000313" key="5">
    <source>
        <dbReference type="EMBL" id="CAL5980215.1"/>
    </source>
</evidence>
<dbReference type="EMBL" id="CAXDID020000012">
    <property type="protein sequence ID" value="CAL5980211.1"/>
    <property type="molecule type" value="Genomic_DNA"/>
</dbReference>
<keyword evidence="1" id="KW-0472">Membrane</keyword>
<feature type="transmembrane region" description="Helical" evidence="1">
    <location>
        <begin position="117"/>
        <end position="138"/>
    </location>
</feature>
<proteinExistence type="predicted"/>
<dbReference type="EMBL" id="CATOUU010000279">
    <property type="protein sequence ID" value="CAI9923148.1"/>
    <property type="molecule type" value="Genomic_DNA"/>
</dbReference>
<name>A0AA86NNA8_9EUKA</name>
<evidence type="ECO:0000313" key="3">
    <source>
        <dbReference type="EMBL" id="CAI9923150.1"/>
    </source>
</evidence>
<evidence type="ECO:0000313" key="4">
    <source>
        <dbReference type="EMBL" id="CAL5980211.1"/>
    </source>
</evidence>
<organism evidence="3">
    <name type="scientific">Hexamita inflata</name>
    <dbReference type="NCBI Taxonomy" id="28002"/>
    <lineage>
        <taxon>Eukaryota</taxon>
        <taxon>Metamonada</taxon>
        <taxon>Diplomonadida</taxon>
        <taxon>Hexamitidae</taxon>
        <taxon>Hexamitinae</taxon>
        <taxon>Hexamita</taxon>
    </lineage>
</organism>
<reference evidence="3" key="1">
    <citation type="submission" date="2023-06" db="EMBL/GenBank/DDBJ databases">
        <authorList>
            <person name="Kurt Z."/>
        </authorList>
    </citation>
    <scope>NUCLEOTIDE SEQUENCE</scope>
</reference>
<keyword evidence="1" id="KW-1133">Transmembrane helix</keyword>
<evidence type="ECO:0000313" key="2">
    <source>
        <dbReference type="EMBL" id="CAI9923148.1"/>
    </source>
</evidence>
<sequence>MSIVYFTYSSDCYNICSEGYCKSGYSAQDQKTMFYCVQNPAGIYNTQSSCDNNCSNGYCNLTYSTQYPRYEYHCIANGHGIYNSQSSCNDNCQYGHCTVNYSTSHQRREYYCSYNNYWFLLLLLIPVLAGLLITIICCNKKRRAARSIQKQALKQNSNESTVQAVAEVTLPNGQTGFFVPLTQTQQDKLHSNKQVQIYQPQPIYHPQPVLMMAQSAPQFQTVQNPHTIQIMPAMPF</sequence>
<dbReference type="AlphaFoldDB" id="A0AA86NNA8"/>
<evidence type="ECO:0000313" key="6">
    <source>
        <dbReference type="Proteomes" id="UP001642409"/>
    </source>
</evidence>
<dbReference type="EMBL" id="CATOUU010000279">
    <property type="protein sequence ID" value="CAI9923150.1"/>
    <property type="molecule type" value="Genomic_DNA"/>
</dbReference>
<keyword evidence="6" id="KW-1185">Reference proteome</keyword>
<evidence type="ECO:0000256" key="1">
    <source>
        <dbReference type="SAM" id="Phobius"/>
    </source>
</evidence>
<comment type="caution">
    <text evidence="3">The sequence shown here is derived from an EMBL/GenBank/DDBJ whole genome shotgun (WGS) entry which is preliminary data.</text>
</comment>
<gene>
    <name evidence="2" type="ORF">HINF_LOCUS10793</name>
    <name evidence="3" type="ORF">HINF_LOCUS10795</name>
    <name evidence="4" type="ORF">HINF_LOCUS6059</name>
    <name evidence="5" type="ORF">HINF_LOCUS6061</name>
</gene>
<dbReference type="EMBL" id="CAXDID020000012">
    <property type="protein sequence ID" value="CAL5980215.1"/>
    <property type="molecule type" value="Genomic_DNA"/>
</dbReference>
<dbReference type="Proteomes" id="UP001642409">
    <property type="component" value="Unassembled WGS sequence"/>
</dbReference>
<accession>A0AA86NNA8</accession>
<reference evidence="4 6" key="2">
    <citation type="submission" date="2024-07" db="EMBL/GenBank/DDBJ databases">
        <authorList>
            <person name="Akdeniz Z."/>
        </authorList>
    </citation>
    <scope>NUCLEOTIDE SEQUENCE [LARGE SCALE GENOMIC DNA]</scope>
</reference>
<protein>
    <submittedName>
        <fullName evidence="4">Hypothetical_protein</fullName>
    </submittedName>
</protein>